<dbReference type="GO" id="GO:0006281">
    <property type="term" value="P:DNA repair"/>
    <property type="evidence" value="ECO:0007669"/>
    <property type="project" value="TreeGrafter"/>
</dbReference>
<dbReference type="eggNOG" id="COG1690">
    <property type="taxonomic scope" value="Bacteria"/>
</dbReference>
<gene>
    <name evidence="12" type="ORF">DSM3645_26349</name>
</gene>
<dbReference type="GO" id="GO:0005525">
    <property type="term" value="F:GTP binding"/>
    <property type="evidence" value="ECO:0007669"/>
    <property type="project" value="UniProtKB-KW"/>
</dbReference>
<dbReference type="HOGENOM" id="CLU_022279_1_0_0"/>
<feature type="binding site" evidence="11">
    <location>
        <position position="245"/>
    </location>
    <ligand>
        <name>Mn(2+)</name>
        <dbReference type="ChEBI" id="CHEBI:29035"/>
        <label>2</label>
    </ligand>
</feature>
<evidence type="ECO:0000256" key="4">
    <source>
        <dbReference type="ARBA" id="ARBA00022741"/>
    </source>
</evidence>
<keyword evidence="6 10" id="KW-0342">GTP-binding</keyword>
<dbReference type="Proteomes" id="UP000004358">
    <property type="component" value="Unassembled WGS sequence"/>
</dbReference>
<evidence type="ECO:0000313" key="12">
    <source>
        <dbReference type="EMBL" id="EAQ79211.1"/>
    </source>
</evidence>
<evidence type="ECO:0000256" key="6">
    <source>
        <dbReference type="ARBA" id="ARBA00023134"/>
    </source>
</evidence>
<evidence type="ECO:0000313" key="13">
    <source>
        <dbReference type="Proteomes" id="UP000004358"/>
    </source>
</evidence>
<evidence type="ECO:0000256" key="2">
    <source>
        <dbReference type="ARBA" id="ARBA00022598"/>
    </source>
</evidence>
<dbReference type="AlphaFoldDB" id="A3ZWI3"/>
<dbReference type="Pfam" id="PF01139">
    <property type="entry name" value="RtcB"/>
    <property type="match status" value="1"/>
</dbReference>
<evidence type="ECO:0000256" key="5">
    <source>
        <dbReference type="ARBA" id="ARBA00022800"/>
    </source>
</evidence>
<dbReference type="GO" id="GO:0030145">
    <property type="term" value="F:manganese ion binding"/>
    <property type="evidence" value="ECO:0007669"/>
    <property type="project" value="TreeGrafter"/>
</dbReference>
<dbReference type="RefSeq" id="WP_002653164.1">
    <property type="nucleotide sequence ID" value="NZ_CH672376.1"/>
</dbReference>
<name>A3ZWI3_9BACT</name>
<dbReference type="STRING" id="314230.DSM3645_26349"/>
<dbReference type="OrthoDB" id="9802323at2"/>
<evidence type="ECO:0000256" key="1">
    <source>
        <dbReference type="ARBA" id="ARBA00012726"/>
    </source>
</evidence>
<feature type="binding site" evidence="10">
    <location>
        <begin position="215"/>
        <end position="219"/>
    </location>
    <ligand>
        <name>GMP</name>
        <dbReference type="ChEBI" id="CHEBI:58115"/>
    </ligand>
</feature>
<evidence type="ECO:0000256" key="3">
    <source>
        <dbReference type="ARBA" id="ARBA00022723"/>
    </source>
</evidence>
<dbReference type="PANTHER" id="PTHR43749">
    <property type="entry name" value="RNA-SPLICING LIGASE RTCB"/>
    <property type="match status" value="1"/>
</dbReference>
<sequence length="463" mass="50107">MNGRQLQKLGVPEECVREAITAIQFAISSRTTDSKQVKAKIKEVLDAPEAFLDDDYFAKFAQAIIDDRNFVRAEPVAYETWGKSGIDQESHFQMRQACSVPVAVAGALMPDAHVGYGLPIGGVLACDNAVIPYAVGVDIACRMKLSVLDIAADAIDSQFNRFKEALEGGTRFGVGKEYQKPQAHAVMDADWSITRITREKKDRAWKQLGTSGSGNHFVEFGLLTLTERDEELNLDAGQYVALLSHSGSRGAGAAVCSTYSAIAQAALPKKYEDLGRLAWLDLESEAGQEYWAAMNLMGDYAAANHDVIHRQVSKLLGSQIIAGVENHHNFAWKETHGGKEVIVHRKGATPAAAGELGVIPGSMADPAFVVRGKGNAASLGSASHGAGRQMSRTKARDKFSWKAVKNDLEKKGVRVLSAGADEVPGAYKDIRQVMNEQADLVDIVARFDPRIVKMCDDGSKAED</sequence>
<dbReference type="InterPro" id="IPR001233">
    <property type="entry name" value="RtcB"/>
</dbReference>
<keyword evidence="3 11" id="KW-0479">Metal-binding</keyword>
<comment type="caution">
    <text evidence="12">The sequence shown here is derived from an EMBL/GenBank/DDBJ whole genome shotgun (WGS) entry which is preliminary data.</text>
</comment>
<accession>A3ZWI3</accession>
<dbReference type="EMBL" id="AANZ01000015">
    <property type="protein sequence ID" value="EAQ79211.1"/>
    <property type="molecule type" value="Genomic_DNA"/>
</dbReference>
<feature type="binding site" evidence="10">
    <location>
        <begin position="384"/>
        <end position="387"/>
    </location>
    <ligand>
        <name>GMP</name>
        <dbReference type="ChEBI" id="CHEBI:58115"/>
    </ligand>
</feature>
<dbReference type="GO" id="GO:0170057">
    <property type="term" value="F:RNA ligase (GTP) activity"/>
    <property type="evidence" value="ECO:0007669"/>
    <property type="project" value="UniProtKB-EC"/>
</dbReference>
<dbReference type="GO" id="GO:0006396">
    <property type="term" value="P:RNA processing"/>
    <property type="evidence" value="ECO:0007669"/>
    <property type="project" value="InterPro"/>
</dbReference>
<organism evidence="12 13">
    <name type="scientific">Blastopirellula marina DSM 3645</name>
    <dbReference type="NCBI Taxonomy" id="314230"/>
    <lineage>
        <taxon>Bacteria</taxon>
        <taxon>Pseudomonadati</taxon>
        <taxon>Planctomycetota</taxon>
        <taxon>Planctomycetia</taxon>
        <taxon>Pirellulales</taxon>
        <taxon>Pirellulaceae</taxon>
        <taxon>Blastopirellula</taxon>
    </lineage>
</organism>
<comment type="catalytic activity">
    <reaction evidence="8">
        <text>a 3'-end 3'-phospho-ribonucleotide-RNA + a 5'-end dephospho-ribonucleoside-RNA + GTP = a ribonucleotidyl-ribonucleotide-RNA + GMP + diphosphate</text>
        <dbReference type="Rhea" id="RHEA:68076"/>
        <dbReference type="Rhea" id="RHEA-COMP:10463"/>
        <dbReference type="Rhea" id="RHEA-COMP:13936"/>
        <dbReference type="Rhea" id="RHEA-COMP:17355"/>
        <dbReference type="ChEBI" id="CHEBI:33019"/>
        <dbReference type="ChEBI" id="CHEBI:37565"/>
        <dbReference type="ChEBI" id="CHEBI:58115"/>
        <dbReference type="ChEBI" id="CHEBI:83062"/>
        <dbReference type="ChEBI" id="CHEBI:138284"/>
        <dbReference type="ChEBI" id="CHEBI:173118"/>
        <dbReference type="EC" id="6.5.1.8"/>
    </reaction>
</comment>
<keyword evidence="2" id="KW-0436">Ligase</keyword>
<feature type="binding site" evidence="11">
    <location>
        <position position="216"/>
    </location>
    <ligand>
        <name>Mn(2+)</name>
        <dbReference type="ChEBI" id="CHEBI:29035"/>
        <label>1</label>
    </ligand>
</feature>
<comment type="cofactor">
    <cofactor evidence="11">
        <name>Mn(2+)</name>
        <dbReference type="ChEBI" id="CHEBI:29035"/>
    </cofactor>
    <text evidence="11">Binds 2 manganese ions per subunit.</text>
</comment>
<feature type="active site" description="GMP-histidine intermediate" evidence="9">
    <location>
        <position position="384"/>
    </location>
</feature>
<keyword evidence="4 10" id="KW-0547">Nucleotide-binding</keyword>
<evidence type="ECO:0000256" key="7">
    <source>
        <dbReference type="ARBA" id="ARBA00023211"/>
    </source>
</evidence>
<evidence type="ECO:0000256" key="10">
    <source>
        <dbReference type="PIRSR" id="PIRSR601233-2"/>
    </source>
</evidence>
<dbReference type="GO" id="GO:0003909">
    <property type="term" value="F:DNA ligase activity"/>
    <property type="evidence" value="ECO:0007669"/>
    <property type="project" value="TreeGrafter"/>
</dbReference>
<dbReference type="GO" id="GO:0042245">
    <property type="term" value="P:RNA repair"/>
    <property type="evidence" value="ECO:0007669"/>
    <property type="project" value="UniProtKB-KW"/>
</dbReference>
<evidence type="ECO:0000256" key="11">
    <source>
        <dbReference type="PIRSR" id="PIRSR601233-3"/>
    </source>
</evidence>
<protein>
    <recommendedName>
        <fullName evidence="1">3'-phosphate/5'-hydroxy nucleic acid ligase</fullName>
        <ecNumber evidence="1">6.5.1.8</ecNumber>
    </recommendedName>
</protein>
<feature type="binding site" evidence="10">
    <location>
        <begin position="360"/>
        <end position="363"/>
    </location>
    <ligand>
        <name>GMP</name>
        <dbReference type="ChEBI" id="CHEBI:58115"/>
    </ligand>
</feature>
<dbReference type="EC" id="6.5.1.8" evidence="1"/>
<evidence type="ECO:0000256" key="8">
    <source>
        <dbReference type="ARBA" id="ARBA00047746"/>
    </source>
</evidence>
<feature type="binding site" evidence="11">
    <location>
        <position position="328"/>
    </location>
    <ligand>
        <name>Mn(2+)</name>
        <dbReference type="ChEBI" id="CHEBI:29035"/>
        <label>2</label>
    </ligand>
</feature>
<dbReference type="Gene3D" id="3.90.1860.10">
    <property type="entry name" value="tRNA-splicing ligase RtcB"/>
    <property type="match status" value="1"/>
</dbReference>
<keyword evidence="7 11" id="KW-0464">Manganese</keyword>
<dbReference type="InterPro" id="IPR036025">
    <property type="entry name" value="RtcB-like_sf"/>
</dbReference>
<dbReference type="PANTHER" id="PTHR43749:SF2">
    <property type="entry name" value="RNA-SPLICING LIGASE RTCB"/>
    <property type="match status" value="1"/>
</dbReference>
<dbReference type="InterPro" id="IPR052915">
    <property type="entry name" value="RtcB-like"/>
</dbReference>
<dbReference type="SUPFAM" id="SSF103365">
    <property type="entry name" value="Hypothetical protein PH1602"/>
    <property type="match status" value="1"/>
</dbReference>
<evidence type="ECO:0000256" key="9">
    <source>
        <dbReference type="PIRSR" id="PIRSR601233-1"/>
    </source>
</evidence>
<proteinExistence type="predicted"/>
<reference evidence="12 13" key="1">
    <citation type="submission" date="2006-02" db="EMBL/GenBank/DDBJ databases">
        <authorList>
            <person name="Amann R."/>
            <person name="Ferriera S."/>
            <person name="Johnson J."/>
            <person name="Kravitz S."/>
            <person name="Halpern A."/>
            <person name="Remington K."/>
            <person name="Beeson K."/>
            <person name="Tran B."/>
            <person name="Rogers Y.-H."/>
            <person name="Friedman R."/>
            <person name="Venter J.C."/>
        </authorList>
    </citation>
    <scope>NUCLEOTIDE SEQUENCE [LARGE SCALE GENOMIC DNA]</scope>
    <source>
        <strain evidence="12 13">DSM 3645</strain>
    </source>
</reference>
<feature type="binding site" evidence="11">
    <location>
        <position position="138"/>
    </location>
    <ligand>
        <name>Mn(2+)</name>
        <dbReference type="ChEBI" id="CHEBI:29035"/>
        <label>1</label>
    </ligand>
</feature>
<keyword evidence="5" id="KW-0692">RNA repair</keyword>
<feature type="binding site" evidence="10">
    <location>
        <begin position="328"/>
        <end position="329"/>
    </location>
    <ligand>
        <name>GMP</name>
        <dbReference type="ChEBI" id="CHEBI:58115"/>
    </ligand>
</feature>